<protein>
    <recommendedName>
        <fullName evidence="4">DUF317 domain-containing protein</fullName>
    </recommendedName>
</protein>
<gene>
    <name evidence="2" type="ORF">GCM10012285_60170</name>
</gene>
<evidence type="ECO:0000313" key="2">
    <source>
        <dbReference type="EMBL" id="GGN61369.1"/>
    </source>
</evidence>
<evidence type="ECO:0000256" key="1">
    <source>
        <dbReference type="SAM" id="MobiDB-lite"/>
    </source>
</evidence>
<keyword evidence="3" id="KW-1185">Reference proteome</keyword>
<sequence>MTDFDDFDDFEWVVWRLEVQDPQQLAGENPDLDERTKKTMTQLAGSLGCVYDHCVDYDSYPDGTPYYAWWVRLPAAEHARHGTDGIPQALGPLRQYLTTQLPDGLKWEVTPDRQFTVDHAGSMAMRTAYDDLIAPFERALIPLRRDGADALDPRAKVWEREANLQVGTFDLWLCNDPDRPHAWLVVTVGLWTEPQFLDEEPAARLGHFGFTPHHPLLFLPRPPGPATFTARAVSGPFPSKSSSRAKTADSIGTAHQWTASDPSVLAERVAHDLKRLWPHLTDPEGRRS</sequence>
<evidence type="ECO:0000313" key="3">
    <source>
        <dbReference type="Proteomes" id="UP000600080"/>
    </source>
</evidence>
<dbReference type="Proteomes" id="UP000600080">
    <property type="component" value="Unassembled WGS sequence"/>
</dbReference>
<accession>A0ABQ2K3M2</accession>
<reference evidence="3" key="1">
    <citation type="journal article" date="2019" name="Int. J. Syst. Evol. Microbiol.">
        <title>The Global Catalogue of Microorganisms (GCM) 10K type strain sequencing project: providing services to taxonomists for standard genome sequencing and annotation.</title>
        <authorList>
            <consortium name="The Broad Institute Genomics Platform"/>
            <consortium name="The Broad Institute Genome Sequencing Center for Infectious Disease"/>
            <person name="Wu L."/>
            <person name="Ma J."/>
        </authorList>
    </citation>
    <scope>NUCLEOTIDE SEQUENCE [LARGE SCALE GENOMIC DNA]</scope>
    <source>
        <strain evidence="3">CGMCC 4.7323</strain>
    </source>
</reference>
<dbReference type="GeneID" id="301551695"/>
<name>A0ABQ2K3M2_9ACTN</name>
<organism evidence="2 3">
    <name type="scientific">Streptomyces kronopolitis</name>
    <dbReference type="NCBI Taxonomy" id="1612435"/>
    <lineage>
        <taxon>Bacteria</taxon>
        <taxon>Bacillati</taxon>
        <taxon>Actinomycetota</taxon>
        <taxon>Actinomycetes</taxon>
        <taxon>Kitasatosporales</taxon>
        <taxon>Streptomycetaceae</taxon>
        <taxon>Streptomyces</taxon>
    </lineage>
</organism>
<evidence type="ECO:0008006" key="4">
    <source>
        <dbReference type="Google" id="ProtNLM"/>
    </source>
</evidence>
<comment type="caution">
    <text evidence="2">The sequence shown here is derived from an EMBL/GenBank/DDBJ whole genome shotgun (WGS) entry which is preliminary data.</text>
</comment>
<dbReference type="EMBL" id="BMND01000041">
    <property type="protein sequence ID" value="GGN61369.1"/>
    <property type="molecule type" value="Genomic_DNA"/>
</dbReference>
<feature type="region of interest" description="Disordered" evidence="1">
    <location>
        <begin position="235"/>
        <end position="254"/>
    </location>
</feature>
<dbReference type="RefSeq" id="WP_189103407.1">
    <property type="nucleotide sequence ID" value="NZ_BMND01000041.1"/>
</dbReference>
<proteinExistence type="predicted"/>